<dbReference type="RefSeq" id="WP_145910291.1">
    <property type="nucleotide sequence ID" value="NZ_BAAAMZ010000009.1"/>
</dbReference>
<keyword evidence="3" id="KW-1185">Reference proteome</keyword>
<dbReference type="EMBL" id="VIWT01000004">
    <property type="protein sequence ID" value="TWF83055.1"/>
    <property type="molecule type" value="Genomic_DNA"/>
</dbReference>
<gene>
    <name evidence="2" type="ORF">FHX73_14538</name>
</gene>
<dbReference type="OrthoDB" id="3414915at2"/>
<evidence type="ECO:0000313" key="2">
    <source>
        <dbReference type="EMBL" id="TWF83055.1"/>
    </source>
</evidence>
<organism evidence="2 3">
    <name type="scientific">Kitasatospora viridis</name>
    <dbReference type="NCBI Taxonomy" id="281105"/>
    <lineage>
        <taxon>Bacteria</taxon>
        <taxon>Bacillati</taxon>
        <taxon>Actinomycetota</taxon>
        <taxon>Actinomycetes</taxon>
        <taxon>Kitasatosporales</taxon>
        <taxon>Streptomycetaceae</taxon>
        <taxon>Kitasatospora</taxon>
    </lineage>
</organism>
<dbReference type="Proteomes" id="UP000317940">
    <property type="component" value="Unassembled WGS sequence"/>
</dbReference>
<accession>A0A561T7G8</accession>
<reference evidence="2 3" key="1">
    <citation type="submission" date="2019-06" db="EMBL/GenBank/DDBJ databases">
        <title>Sequencing the genomes of 1000 actinobacteria strains.</title>
        <authorList>
            <person name="Klenk H.-P."/>
        </authorList>
    </citation>
    <scope>NUCLEOTIDE SEQUENCE [LARGE SCALE GENOMIC DNA]</scope>
    <source>
        <strain evidence="2 3">DSM 44826</strain>
    </source>
</reference>
<dbReference type="InterPro" id="IPR041654">
    <property type="entry name" value="StyA_sbd"/>
</dbReference>
<proteinExistence type="predicted"/>
<dbReference type="Pfam" id="PF17885">
    <property type="entry name" value="Smoa_sbd"/>
    <property type="match status" value="1"/>
</dbReference>
<dbReference type="InterPro" id="IPR036188">
    <property type="entry name" value="FAD/NAD-bd_sf"/>
</dbReference>
<protein>
    <submittedName>
        <fullName evidence="2">2-polyprenyl-6-methoxyphenol hydroxylase-like FAD-dependent oxidoreductase</fullName>
    </submittedName>
</protein>
<evidence type="ECO:0000259" key="1">
    <source>
        <dbReference type="Pfam" id="PF17885"/>
    </source>
</evidence>
<comment type="caution">
    <text evidence="2">The sequence shown here is derived from an EMBL/GenBank/DDBJ whole genome shotgun (WGS) entry which is preliminary data.</text>
</comment>
<sequence>MRRIAIAGAGQAGLQLGLGLLAAGFEVTVVAARTPGEVRGGPVLSSQAMFGPALRIEAAAGLDLWSGEVPRVGAVRSVLAAPPAVRALEFTMVPDEPAESVDQRLKMARWLELLEERGGRVEYRTLDRAGLTKLALRHELTVVATGRGEPASFFERDASRSRHDRPLRTISCLYVHGVGSPEPATEPMARLHALPGLGELYLQPALTRSGPCSILLWEAVPGGPLDCFADRPGPREQAKRIREVLAEFVPWEAELWAGAEPTDKGAGLYGSVTPTVRRPVAELAPELPVLGIGDTVVLNDPITGQGANSAARAAEHYLRAIVEHGSAPFTAEWMQDTFEAFWEQHARHAVDFTSAMLTVPDHLQAVFAAAAAHPEVARRFANTYADPADYAHWLATPELTSAYLGGF</sequence>
<dbReference type="SUPFAM" id="SSF51905">
    <property type="entry name" value="FAD/NAD(P)-binding domain"/>
    <property type="match status" value="1"/>
</dbReference>
<dbReference type="Gene3D" id="3.50.50.60">
    <property type="entry name" value="FAD/NAD(P)-binding domain"/>
    <property type="match status" value="3"/>
</dbReference>
<name>A0A561T7G8_9ACTN</name>
<dbReference type="AlphaFoldDB" id="A0A561T7G8"/>
<evidence type="ECO:0000313" key="3">
    <source>
        <dbReference type="Proteomes" id="UP000317940"/>
    </source>
</evidence>
<feature type="domain" description="Styrene monooxygenase StyA putative substrate binding" evidence="1">
    <location>
        <begin position="146"/>
        <end position="254"/>
    </location>
</feature>